<dbReference type="SUPFAM" id="SSF53383">
    <property type="entry name" value="PLP-dependent transferases"/>
    <property type="match status" value="1"/>
</dbReference>
<evidence type="ECO:0000313" key="4">
    <source>
        <dbReference type="EMBL" id="AJF07554.1"/>
    </source>
</evidence>
<gene>
    <name evidence="4" type="ORF">GSUB_14725</name>
</gene>
<dbReference type="GO" id="GO:0000271">
    <property type="term" value="P:polysaccharide biosynthetic process"/>
    <property type="evidence" value="ECO:0007669"/>
    <property type="project" value="TreeGrafter"/>
</dbReference>
<dbReference type="KEGG" id="gsb:GSUB_14725"/>
<protein>
    <submittedName>
        <fullName evidence="4">Aminotransferase DegT</fullName>
    </submittedName>
</protein>
<dbReference type="Gene3D" id="3.90.1150.10">
    <property type="entry name" value="Aspartate Aminotransferase, domain 1"/>
    <property type="match status" value="1"/>
</dbReference>
<dbReference type="Gene3D" id="3.40.640.10">
    <property type="entry name" value="Type I PLP-dependent aspartate aminotransferase-like (Major domain)"/>
    <property type="match status" value="1"/>
</dbReference>
<dbReference type="InterPro" id="IPR026385">
    <property type="entry name" value="LegC-like"/>
</dbReference>
<reference evidence="4 5" key="1">
    <citation type="journal article" date="2015" name="Genome Announc.">
        <title>Genomes of Geoalkalibacter ferrihydriticus Z-0531T and Geoalkalibacter subterraneus Red1T, Two Haloalkaliphilic Metal-Reducing Deltaproteobacteria.</title>
        <authorList>
            <person name="Badalamenti J.P."/>
            <person name="Krajmalnik-Brown R."/>
            <person name="Torres C.I."/>
            <person name="Bond D.R."/>
        </authorList>
    </citation>
    <scope>NUCLEOTIDE SEQUENCE [LARGE SCALE GENOMIC DNA]</scope>
    <source>
        <strain evidence="4 5">Red1</strain>
    </source>
</reference>
<feature type="modified residue" description="N6-(pyridoxal phosphate)lysine" evidence="2">
    <location>
        <position position="214"/>
    </location>
</feature>
<dbReference type="InterPro" id="IPR000653">
    <property type="entry name" value="DegT/StrS_aminotransferase"/>
</dbReference>
<dbReference type="PANTHER" id="PTHR30244:SF30">
    <property type="entry name" value="BLR5990 PROTEIN"/>
    <property type="match status" value="1"/>
</dbReference>
<keyword evidence="2 3" id="KW-0663">Pyridoxal phosphate</keyword>
<evidence type="ECO:0000313" key="5">
    <source>
        <dbReference type="Proteomes" id="UP000035036"/>
    </source>
</evidence>
<dbReference type="HOGENOM" id="CLU_033332_2_1_7"/>
<dbReference type="Pfam" id="PF01041">
    <property type="entry name" value="DegT_DnrJ_EryC1"/>
    <property type="match status" value="1"/>
</dbReference>
<dbReference type="NCBIfam" id="TIGR04181">
    <property type="entry name" value="NHT_00031"/>
    <property type="match status" value="1"/>
</dbReference>
<keyword evidence="4" id="KW-0032">Aminotransferase</keyword>
<keyword evidence="4" id="KW-0808">Transferase</keyword>
<name>A0A0B5FSD6_9BACT</name>
<organism evidence="4 5">
    <name type="scientific">Geoalkalibacter subterraneus</name>
    <dbReference type="NCBI Taxonomy" id="483547"/>
    <lineage>
        <taxon>Bacteria</taxon>
        <taxon>Pseudomonadati</taxon>
        <taxon>Thermodesulfobacteriota</taxon>
        <taxon>Desulfuromonadia</taxon>
        <taxon>Desulfuromonadales</taxon>
        <taxon>Geoalkalibacteraceae</taxon>
        <taxon>Geoalkalibacter</taxon>
    </lineage>
</organism>
<dbReference type="AlphaFoldDB" id="A0A0B5FSD6"/>
<dbReference type="OrthoDB" id="9810913at2"/>
<dbReference type="PIRSF" id="PIRSF000390">
    <property type="entry name" value="PLP_StrS"/>
    <property type="match status" value="1"/>
</dbReference>
<feature type="active site" description="Proton acceptor" evidence="1">
    <location>
        <position position="214"/>
    </location>
</feature>
<dbReference type="GO" id="GO:0008483">
    <property type="term" value="F:transaminase activity"/>
    <property type="evidence" value="ECO:0007669"/>
    <property type="project" value="UniProtKB-KW"/>
</dbReference>
<dbReference type="EMBL" id="CP010311">
    <property type="protein sequence ID" value="AJF07554.1"/>
    <property type="molecule type" value="Genomic_DNA"/>
</dbReference>
<comment type="similarity">
    <text evidence="3">Belongs to the DegT/DnrJ/EryC1 family.</text>
</comment>
<sequence>MFEPILDCIRQRFPTTGPIVLHEPCFKGEEKAYALECIASTFVSSVGQYVDDFERRVADFVGSRYAVAVVNGTQALFIALRLIGARPQSEVITQSLSFVATANAVVHTGSRPVFVDVDLDTLGLSPQALAEFLKGNAERRGGQTVNKRTGLPIVGCVPMHTLGHPCRIDEIREVCDQYDIAVVEDAAESLGSYYKSRHTGTFGHLGIFSFNGNKIITTGGGGMLVTDDQQLAQRAKHLTTTAKRPHRWEFVHDESGYNFRLPNLNAALGVAQMEQLDKFVANKRQLAEEYRAGFSGLGVPFFTEPSDAKSNYWLNALLLDGEKERDQFLRFSNDRQIMTRPLWRPMHKLDMYQDCQRGPLPHTEHLYARLVNIPSSVRL</sequence>
<accession>A0A0B5FSD6</accession>
<dbReference type="RefSeq" id="WP_040201475.1">
    <property type="nucleotide sequence ID" value="NZ_CP010311.1"/>
</dbReference>
<proteinExistence type="inferred from homology"/>
<dbReference type="InterPro" id="IPR015424">
    <property type="entry name" value="PyrdxlP-dep_Trfase"/>
</dbReference>
<dbReference type="InterPro" id="IPR015422">
    <property type="entry name" value="PyrdxlP-dep_Trfase_small"/>
</dbReference>
<dbReference type="CDD" id="cd00616">
    <property type="entry name" value="AHBA_syn"/>
    <property type="match status" value="1"/>
</dbReference>
<evidence type="ECO:0000256" key="2">
    <source>
        <dbReference type="PIRSR" id="PIRSR000390-2"/>
    </source>
</evidence>
<evidence type="ECO:0000256" key="1">
    <source>
        <dbReference type="PIRSR" id="PIRSR000390-1"/>
    </source>
</evidence>
<dbReference type="InterPro" id="IPR015421">
    <property type="entry name" value="PyrdxlP-dep_Trfase_major"/>
</dbReference>
<evidence type="ECO:0000256" key="3">
    <source>
        <dbReference type="RuleBase" id="RU004508"/>
    </source>
</evidence>
<dbReference type="PANTHER" id="PTHR30244">
    <property type="entry name" value="TRANSAMINASE"/>
    <property type="match status" value="1"/>
</dbReference>
<keyword evidence="5" id="KW-1185">Reference proteome</keyword>
<dbReference type="GO" id="GO:0030170">
    <property type="term" value="F:pyridoxal phosphate binding"/>
    <property type="evidence" value="ECO:0007669"/>
    <property type="project" value="TreeGrafter"/>
</dbReference>
<dbReference type="STRING" id="483547.GSUB_14725"/>
<dbReference type="Proteomes" id="UP000035036">
    <property type="component" value="Chromosome"/>
</dbReference>